<keyword evidence="4" id="KW-1185">Reference proteome</keyword>
<feature type="signal peptide" evidence="2">
    <location>
        <begin position="1"/>
        <end position="20"/>
    </location>
</feature>
<accession>A0AAX4HR68</accession>
<evidence type="ECO:0000256" key="1">
    <source>
        <dbReference type="SAM" id="MobiDB-lite"/>
    </source>
</evidence>
<evidence type="ECO:0000256" key="2">
    <source>
        <dbReference type="SAM" id="SignalP"/>
    </source>
</evidence>
<proteinExistence type="predicted"/>
<dbReference type="RefSeq" id="WP_321396387.1">
    <property type="nucleotide sequence ID" value="NZ_CP139487.1"/>
</dbReference>
<organism evidence="3 4">
    <name type="scientific">Peredibacter starrii</name>
    <dbReference type="NCBI Taxonomy" id="28202"/>
    <lineage>
        <taxon>Bacteria</taxon>
        <taxon>Pseudomonadati</taxon>
        <taxon>Bdellovibrionota</taxon>
        <taxon>Bacteriovoracia</taxon>
        <taxon>Bacteriovoracales</taxon>
        <taxon>Bacteriovoracaceae</taxon>
        <taxon>Peredibacter</taxon>
    </lineage>
</organism>
<feature type="chain" id="PRO_5043690999" description="Secreted protein" evidence="2">
    <location>
        <begin position="21"/>
        <end position="66"/>
    </location>
</feature>
<evidence type="ECO:0008006" key="5">
    <source>
        <dbReference type="Google" id="ProtNLM"/>
    </source>
</evidence>
<feature type="compositionally biased region" description="Polar residues" evidence="1">
    <location>
        <begin position="46"/>
        <end position="66"/>
    </location>
</feature>
<name>A0AAX4HR68_9BACT</name>
<sequence length="66" mass="7224">MKHLLAFALVFTFLTSLSFANEEQSELGETATDCPMMAERNERSNPKANTGSQEVKVQTKSSATAQ</sequence>
<feature type="region of interest" description="Disordered" evidence="1">
    <location>
        <begin position="22"/>
        <end position="66"/>
    </location>
</feature>
<protein>
    <recommendedName>
        <fullName evidence="5">Secreted protein</fullName>
    </recommendedName>
</protein>
<keyword evidence="2" id="KW-0732">Signal</keyword>
<reference evidence="3 4" key="1">
    <citation type="submission" date="2023-11" db="EMBL/GenBank/DDBJ databases">
        <title>Peredibacter starrii A3.12.</title>
        <authorList>
            <person name="Mitchell R.J."/>
        </authorList>
    </citation>
    <scope>NUCLEOTIDE SEQUENCE [LARGE SCALE GENOMIC DNA]</scope>
    <source>
        <strain evidence="3 4">A3.12</strain>
    </source>
</reference>
<dbReference type="KEGG" id="psti:SOO65_02440"/>
<gene>
    <name evidence="3" type="ORF">SOO65_02440</name>
</gene>
<evidence type="ECO:0000313" key="4">
    <source>
        <dbReference type="Proteomes" id="UP001324634"/>
    </source>
</evidence>
<dbReference type="EMBL" id="CP139487">
    <property type="protein sequence ID" value="WPU65598.1"/>
    <property type="molecule type" value="Genomic_DNA"/>
</dbReference>
<dbReference type="AlphaFoldDB" id="A0AAX4HR68"/>
<dbReference type="Proteomes" id="UP001324634">
    <property type="component" value="Chromosome"/>
</dbReference>
<evidence type="ECO:0000313" key="3">
    <source>
        <dbReference type="EMBL" id="WPU65598.1"/>
    </source>
</evidence>